<dbReference type="InterPro" id="IPR015590">
    <property type="entry name" value="Aldehyde_DH_dom"/>
</dbReference>
<dbReference type="PROSITE" id="PS00070">
    <property type="entry name" value="ALDEHYDE_DEHYDR_CYS"/>
    <property type="match status" value="1"/>
</dbReference>
<keyword evidence="2" id="KW-0520">NAD</keyword>
<dbReference type="InterPro" id="IPR016161">
    <property type="entry name" value="Ald_DH/histidinol_DH"/>
</dbReference>
<dbReference type="FunFam" id="3.40.605.10:FF:000019">
    <property type="entry name" value="probable aldehyde dehydrogenase"/>
    <property type="match status" value="1"/>
</dbReference>
<evidence type="ECO:0000259" key="3">
    <source>
        <dbReference type="Pfam" id="PF00171"/>
    </source>
</evidence>
<sequence>MTYKSLSVMSNLLEFTTVDPISGMNSKNPGKAQNLLSGEWLDTSKYFDNIPDPVSGEYFIDIPDTDDLSGFIQNLDICPKSGLHNPIKNVERYVMLGNVCAKAAALLSNKEVEDFFVHLIQRVMPKSSNQCLGEVTVTRKFLENFSGDGVRFLARSFSNPGDHLGQESSGYRWPFGSVVIVAPFNFPLEIPALQFLGALFMGNRPLIKSATTVGIVFEQFLRLLIHCGLPATDADMVHCRGSKMGKLISAASDKIRMVQFTGSCAVAERIAADTNGKVRVEDAGFNWKLIGPDYDPSWSDYVAWQCDEDAYNASGQKCSAQSILFVHKNWEQDLLLKLKQLAERRKLENLSIGPVLTWNNDQLFNHINSLLEIPGTTCLFGGTELESHNIPKIYGSIKPTAVSIPVNQLLGKDFELITSEVFGPVQVIVVYEDQDLPTIMEALEKIPQNLTAAVVSNDVHFQQKVLGYTVNGTTYAGMRARTTGAPQNHWFGPSGDPRSAGIGTPEAITLTWSGHREIIKDVGPLDPNWEIPDSF</sequence>
<dbReference type="SUPFAM" id="SSF53720">
    <property type="entry name" value="ALDH-like"/>
    <property type="match status" value="1"/>
</dbReference>
<evidence type="ECO:0000313" key="4">
    <source>
        <dbReference type="EMBL" id="ABZ06182.1"/>
    </source>
</evidence>
<dbReference type="InterPro" id="IPR016162">
    <property type="entry name" value="Ald_DH_N"/>
</dbReference>
<dbReference type="PANTHER" id="PTHR43521:SF7">
    <property type="entry name" value="DELTA-1-PYRROLINE-5-CARBOXYLATE DEHYDROGENASE 12A1, MITOCHONDRIAL"/>
    <property type="match status" value="1"/>
</dbReference>
<dbReference type="GO" id="GO:0004029">
    <property type="term" value="F:aldehyde dehydrogenase (NAD+) activity"/>
    <property type="evidence" value="ECO:0007669"/>
    <property type="project" value="InterPro"/>
</dbReference>
<gene>
    <name evidence="4" type="ORF">ALOHA_HF4000006O13ctg1g28</name>
</gene>
<dbReference type="InterPro" id="IPR016160">
    <property type="entry name" value="Ald_DH_CS_CYS"/>
</dbReference>
<dbReference type="InterPro" id="IPR016163">
    <property type="entry name" value="Ald_DH_C"/>
</dbReference>
<dbReference type="Gene3D" id="3.40.605.10">
    <property type="entry name" value="Aldehyde Dehydrogenase, Chain A, domain 1"/>
    <property type="match status" value="1"/>
</dbReference>
<feature type="domain" description="Aldehyde dehydrogenase" evidence="3">
    <location>
        <begin position="100"/>
        <end position="476"/>
    </location>
</feature>
<reference evidence="4" key="1">
    <citation type="journal article" date="2008" name="ISME J.">
        <title>Genomic patterns of recombination, clonal divergence and environment in marine microbial populations.</title>
        <authorList>
            <person name="Konstantinidis K.T."/>
            <person name="Delong E.F."/>
        </authorList>
    </citation>
    <scope>NUCLEOTIDE SEQUENCE</scope>
</reference>
<evidence type="ECO:0000256" key="1">
    <source>
        <dbReference type="ARBA" id="ARBA00023002"/>
    </source>
</evidence>
<name>B3T0S3_9ZZZZ</name>
<evidence type="ECO:0000256" key="2">
    <source>
        <dbReference type="ARBA" id="ARBA00023027"/>
    </source>
</evidence>
<proteinExistence type="predicted"/>
<organism evidence="4">
    <name type="scientific">uncultured marine microorganism HF4000_006O13</name>
    <dbReference type="NCBI Taxonomy" id="455509"/>
    <lineage>
        <taxon>unclassified sequences</taxon>
        <taxon>environmental samples</taxon>
    </lineage>
</organism>
<dbReference type="EMBL" id="EU016568">
    <property type="protein sequence ID" value="ABZ06182.1"/>
    <property type="molecule type" value="Genomic_DNA"/>
</dbReference>
<protein>
    <submittedName>
        <fullName evidence="4">Putative aldehyde dehydrogenase family protein</fullName>
    </submittedName>
</protein>
<dbReference type="PANTHER" id="PTHR43521">
    <property type="entry name" value="ALPHA-AMINOADIPIC SEMIALDEHYDE DEHYDROGENASE"/>
    <property type="match status" value="1"/>
</dbReference>
<dbReference type="InterPro" id="IPR044638">
    <property type="entry name" value="ALDH7A1-like"/>
</dbReference>
<dbReference type="Gene3D" id="3.40.309.10">
    <property type="entry name" value="Aldehyde Dehydrogenase, Chain A, domain 2"/>
    <property type="match status" value="1"/>
</dbReference>
<dbReference type="AlphaFoldDB" id="B3T0S3"/>
<keyword evidence="1" id="KW-0560">Oxidoreductase</keyword>
<accession>B3T0S3</accession>
<dbReference type="Pfam" id="PF00171">
    <property type="entry name" value="Aldedh"/>
    <property type="match status" value="1"/>
</dbReference>